<evidence type="ECO:0000313" key="2">
    <source>
        <dbReference type="Proteomes" id="UP000283458"/>
    </source>
</evidence>
<evidence type="ECO:0008006" key="3">
    <source>
        <dbReference type="Google" id="ProtNLM"/>
    </source>
</evidence>
<keyword evidence="2" id="KW-1185">Reference proteome</keyword>
<accession>A0A418VP85</accession>
<name>A0A418VP85_9PROT</name>
<protein>
    <recommendedName>
        <fullName evidence="3">JAB domain-containing protein</fullName>
    </recommendedName>
</protein>
<evidence type="ECO:0000313" key="1">
    <source>
        <dbReference type="EMBL" id="RJF78073.1"/>
    </source>
</evidence>
<dbReference type="AlphaFoldDB" id="A0A418VP85"/>
<gene>
    <name evidence="1" type="ORF">D3877_23370</name>
</gene>
<dbReference type="RefSeq" id="WP_119833215.1">
    <property type="nucleotide sequence ID" value="NZ_QYUL01000004.1"/>
</dbReference>
<organism evidence="1 2">
    <name type="scientific">Azospirillum cavernae</name>
    <dbReference type="NCBI Taxonomy" id="2320860"/>
    <lineage>
        <taxon>Bacteria</taxon>
        <taxon>Pseudomonadati</taxon>
        <taxon>Pseudomonadota</taxon>
        <taxon>Alphaproteobacteria</taxon>
        <taxon>Rhodospirillales</taxon>
        <taxon>Azospirillaceae</taxon>
        <taxon>Azospirillum</taxon>
    </lineage>
</organism>
<dbReference type="SUPFAM" id="SSF102712">
    <property type="entry name" value="JAB1/MPN domain"/>
    <property type="match status" value="1"/>
</dbReference>
<reference evidence="1 2" key="1">
    <citation type="submission" date="2018-09" db="EMBL/GenBank/DDBJ databases">
        <authorList>
            <person name="Zhu H."/>
        </authorList>
    </citation>
    <scope>NUCLEOTIDE SEQUENCE [LARGE SCALE GENOMIC DNA]</scope>
    <source>
        <strain evidence="1 2">K2W22B-5</strain>
    </source>
</reference>
<dbReference type="OrthoDB" id="9802958at2"/>
<dbReference type="Proteomes" id="UP000283458">
    <property type="component" value="Unassembled WGS sequence"/>
</dbReference>
<comment type="caution">
    <text evidence="1">The sequence shown here is derived from an EMBL/GenBank/DDBJ whole genome shotgun (WGS) entry which is preliminary data.</text>
</comment>
<sequence length="106" mass="11911">MPERLTEFYSDEGPERIGFIFKDGTIAEVVNVYENPLEGASIAPEDLLEWLPHSSGLWHTHPGKPSNLTVQDMRSFKAFPDHAHYIVGQDGIAKYVVDRGEVIRCA</sequence>
<dbReference type="EMBL" id="QYUL01000004">
    <property type="protein sequence ID" value="RJF78073.1"/>
    <property type="molecule type" value="Genomic_DNA"/>
</dbReference>
<proteinExistence type="predicted"/>